<organism evidence="1 2">
    <name type="scientific">Onchocerca volvulus</name>
    <dbReference type="NCBI Taxonomy" id="6282"/>
    <lineage>
        <taxon>Eukaryota</taxon>
        <taxon>Metazoa</taxon>
        <taxon>Ecdysozoa</taxon>
        <taxon>Nematoda</taxon>
        <taxon>Chromadorea</taxon>
        <taxon>Rhabditida</taxon>
        <taxon>Spirurina</taxon>
        <taxon>Spiruromorpha</taxon>
        <taxon>Filarioidea</taxon>
        <taxon>Onchocercidae</taxon>
        <taxon>Onchocerca</taxon>
    </lineage>
</organism>
<accession>A0A8R1Y417</accession>
<evidence type="ECO:0000313" key="1">
    <source>
        <dbReference type="EnsemblMetazoa" id="OVOC9669.1"/>
    </source>
</evidence>
<keyword evidence="2" id="KW-1185">Reference proteome</keyword>
<name>A0A8R1Y417_ONCVO</name>
<sequence>MRNATKSNKVVQKINLTCLIYLFADPTKKSGSENLRAQSEPFSHWTIAKHIRHVQIYIFPIILFALISSEHNSYCLMSTLKQPQL</sequence>
<protein>
    <submittedName>
        <fullName evidence="1">Uncharacterized protein</fullName>
    </submittedName>
</protein>
<dbReference type="EnsemblMetazoa" id="OVOC9669.1">
    <property type="protein sequence ID" value="OVOC9669.1"/>
    <property type="gene ID" value="WBGene00246478"/>
</dbReference>
<reference evidence="2" key="1">
    <citation type="submission" date="2013-10" db="EMBL/GenBank/DDBJ databases">
        <title>Genome sequencing of Onchocerca volvulus.</title>
        <authorList>
            <person name="Cotton J."/>
            <person name="Tsai J."/>
            <person name="Stanley E."/>
            <person name="Tracey A."/>
            <person name="Holroyd N."/>
            <person name="Lustigman S."/>
            <person name="Berriman M."/>
        </authorList>
    </citation>
    <scope>NUCLEOTIDE SEQUENCE</scope>
</reference>
<evidence type="ECO:0000313" key="2">
    <source>
        <dbReference type="Proteomes" id="UP000024404"/>
    </source>
</evidence>
<dbReference type="Proteomes" id="UP000024404">
    <property type="component" value="Unassembled WGS sequence"/>
</dbReference>
<reference evidence="1" key="2">
    <citation type="submission" date="2022-06" db="UniProtKB">
        <authorList>
            <consortium name="EnsemblMetazoa"/>
        </authorList>
    </citation>
    <scope>IDENTIFICATION</scope>
</reference>
<dbReference type="EMBL" id="CMVM020000285">
    <property type="status" value="NOT_ANNOTATED_CDS"/>
    <property type="molecule type" value="Genomic_DNA"/>
</dbReference>
<proteinExistence type="predicted"/>
<dbReference type="AlphaFoldDB" id="A0A8R1Y417"/>